<protein>
    <recommendedName>
        <fullName evidence="10">Vacuolar calcium ion transporter</fullName>
    </recommendedName>
</protein>
<evidence type="ECO:0000256" key="1">
    <source>
        <dbReference type="ARBA" id="ARBA00004127"/>
    </source>
</evidence>
<dbReference type="GO" id="GO:0012505">
    <property type="term" value="C:endomembrane system"/>
    <property type="evidence" value="ECO:0007669"/>
    <property type="project" value="UniProtKB-SubCell"/>
</dbReference>
<evidence type="ECO:0000256" key="6">
    <source>
        <dbReference type="ARBA" id="ARBA00022837"/>
    </source>
</evidence>
<feature type="transmembrane region" description="Helical" evidence="10">
    <location>
        <begin position="332"/>
        <end position="359"/>
    </location>
</feature>
<evidence type="ECO:0000256" key="3">
    <source>
        <dbReference type="ARBA" id="ARBA00022448"/>
    </source>
</evidence>
<dbReference type="GeneID" id="66113582"/>
<evidence type="ECO:0000256" key="2">
    <source>
        <dbReference type="ARBA" id="ARBA00008170"/>
    </source>
</evidence>
<keyword evidence="9 10" id="KW-0472">Membrane</keyword>
<evidence type="ECO:0000259" key="11">
    <source>
        <dbReference type="Pfam" id="PF01699"/>
    </source>
</evidence>
<dbReference type="GO" id="GO:0006874">
    <property type="term" value="P:intracellular calcium ion homeostasis"/>
    <property type="evidence" value="ECO:0007669"/>
    <property type="project" value="TreeGrafter"/>
</dbReference>
<evidence type="ECO:0000256" key="8">
    <source>
        <dbReference type="ARBA" id="ARBA00023065"/>
    </source>
</evidence>
<keyword evidence="8 10" id="KW-0406">Ion transport</keyword>
<gene>
    <name evidence="12" type="primary">VCX1</name>
    <name evidence="12" type="ORF">KQ657_000208</name>
</gene>
<dbReference type="PANTHER" id="PTHR31503:SF22">
    <property type="entry name" value="VACUOLAR CALCIUM ION TRANSPORTER"/>
    <property type="match status" value="1"/>
</dbReference>
<dbReference type="InterPro" id="IPR004798">
    <property type="entry name" value="CAX-like"/>
</dbReference>
<keyword evidence="4 10" id="KW-0109">Calcium transport</keyword>
<dbReference type="Proteomes" id="UP000790833">
    <property type="component" value="Unassembled WGS sequence"/>
</dbReference>
<keyword evidence="10" id="KW-0926">Vacuole</keyword>
<dbReference type="RefSeq" id="XP_043051741.1">
    <property type="nucleotide sequence ID" value="XM_043191064.1"/>
</dbReference>
<accession>A0A9P7VFA4</accession>
<dbReference type="OrthoDB" id="1699231at2759"/>
<dbReference type="AlphaFoldDB" id="A0A9P7VFA4"/>
<dbReference type="GO" id="GO:0000329">
    <property type="term" value="C:fungal-type vacuole membrane"/>
    <property type="evidence" value="ECO:0007669"/>
    <property type="project" value="TreeGrafter"/>
</dbReference>
<feature type="transmembrane region" description="Helical" evidence="10">
    <location>
        <begin position="94"/>
        <end position="115"/>
    </location>
</feature>
<dbReference type="PANTHER" id="PTHR31503">
    <property type="entry name" value="VACUOLAR CALCIUM ION TRANSPORTER"/>
    <property type="match status" value="1"/>
</dbReference>
<keyword evidence="7 10" id="KW-1133">Transmembrane helix</keyword>
<feature type="transmembrane region" description="Helical" evidence="10">
    <location>
        <begin position="393"/>
        <end position="413"/>
    </location>
</feature>
<evidence type="ECO:0000256" key="7">
    <source>
        <dbReference type="ARBA" id="ARBA00022989"/>
    </source>
</evidence>
<feature type="transmembrane region" description="Helical" evidence="10">
    <location>
        <begin position="303"/>
        <end position="325"/>
    </location>
</feature>
<feature type="transmembrane region" description="Helical" evidence="10">
    <location>
        <begin position="263"/>
        <end position="283"/>
    </location>
</feature>
<evidence type="ECO:0000313" key="13">
    <source>
        <dbReference type="Proteomes" id="UP000790833"/>
    </source>
</evidence>
<dbReference type="FunFam" id="1.20.1420.30:FF:000021">
    <property type="entry name" value="Vacuolar calcium ion transporter"/>
    <property type="match status" value="1"/>
</dbReference>
<dbReference type="NCBIfam" id="TIGR00846">
    <property type="entry name" value="caca2"/>
    <property type="match status" value="1"/>
</dbReference>
<dbReference type="InterPro" id="IPR004713">
    <property type="entry name" value="CaH_exchang"/>
</dbReference>
<feature type="domain" description="Sodium/calcium exchanger membrane region" evidence="11">
    <location>
        <begin position="63"/>
        <end position="227"/>
    </location>
</feature>
<dbReference type="FunFam" id="1.20.1420.30:FF:000011">
    <property type="entry name" value="Vacuolar calcium ion transporter"/>
    <property type="match status" value="1"/>
</dbReference>
<keyword evidence="3 10" id="KW-0813">Transport</keyword>
<evidence type="ECO:0000256" key="5">
    <source>
        <dbReference type="ARBA" id="ARBA00022692"/>
    </source>
</evidence>
<feature type="transmembrane region" description="Helical" evidence="10">
    <location>
        <begin position="63"/>
        <end position="82"/>
    </location>
</feature>
<dbReference type="EMBL" id="JAHMUF010000001">
    <property type="protein sequence ID" value="KAG7196196.1"/>
    <property type="molecule type" value="Genomic_DNA"/>
</dbReference>
<feature type="transmembrane region" description="Helical" evidence="10">
    <location>
        <begin position="365"/>
        <end position="386"/>
    </location>
</feature>
<evidence type="ECO:0000256" key="9">
    <source>
        <dbReference type="ARBA" id="ARBA00023136"/>
    </source>
</evidence>
<name>A0A9P7VFA4_9ASCO</name>
<comment type="similarity">
    <text evidence="2 10">Belongs to the Ca(2+):cation antiporter (CaCA) (TC 2.A.19) family.</text>
</comment>
<keyword evidence="6 10" id="KW-0106">Calcium</keyword>
<dbReference type="NCBIfam" id="TIGR00378">
    <property type="entry name" value="cax"/>
    <property type="match status" value="1"/>
</dbReference>
<keyword evidence="10" id="KW-0050">Antiport</keyword>
<sequence length="420" mass="44914">MPSLDTPLLRSEPASSSGALVSRLLNEIKRTTVLTFKSSPVNYLAIFVPIGIAAGILDWSANAVFWINFLAIVPLASILAFATEELAEHVGETVGGLLNATFGNAVELIVSIIALKDNQIRIVQASMLGSILSNLLLVLGCCFIAGGFTRVQQTFNQTVAQTMSSLMALACSALLIPAAFHASLPTTKKDDDGFPVPGSSDQLVLSLSRGVSIILLVVYMLYLLFQLKTHKQLFEEQSNEGDDVIITASTSESFEDNKTKEPLPIASSFTVLVVATVLVSLCADYLVGSIDDIVESSGLSKTFIGLIVIPIVGNAAEHATAIIVAMKDKMDLAIGVAVGSSLQIALFVTPFMVVVGWIFDVPMSLYFSTFETAILFVSVFISNLCILDGESNWLEGTMLIATYLIVAISFFYYPDSAGNL</sequence>
<keyword evidence="13" id="KW-1185">Reference proteome</keyword>
<evidence type="ECO:0000256" key="4">
    <source>
        <dbReference type="ARBA" id="ARBA00022568"/>
    </source>
</evidence>
<dbReference type="InterPro" id="IPR044880">
    <property type="entry name" value="NCX_ion-bd_dom_sf"/>
</dbReference>
<dbReference type="GO" id="GO:0015369">
    <property type="term" value="F:calcium:proton antiporter activity"/>
    <property type="evidence" value="ECO:0007669"/>
    <property type="project" value="UniProtKB-UniRule"/>
</dbReference>
<reference evidence="12" key="1">
    <citation type="submission" date="2021-03" db="EMBL/GenBank/DDBJ databases">
        <authorList>
            <person name="Palmer J.M."/>
        </authorList>
    </citation>
    <scope>NUCLEOTIDE SEQUENCE</scope>
    <source>
        <strain evidence="12">ARV_011</strain>
    </source>
</reference>
<comment type="function">
    <text evidence="10">Has a role in promoting intracellular calcium ion sequestration via the exchange of calcium ions for hydrogen ions across the vacuolar membrane. Involved also in manganese ion homeostasis via its uptake into the vacuole.</text>
</comment>
<dbReference type="Pfam" id="PF01699">
    <property type="entry name" value="Na_Ca_ex"/>
    <property type="match status" value="2"/>
</dbReference>
<organism evidence="12 13">
    <name type="scientific">Scheffersomyces spartinae</name>
    <dbReference type="NCBI Taxonomy" id="45513"/>
    <lineage>
        <taxon>Eukaryota</taxon>
        <taxon>Fungi</taxon>
        <taxon>Dikarya</taxon>
        <taxon>Ascomycota</taxon>
        <taxon>Saccharomycotina</taxon>
        <taxon>Pichiomycetes</taxon>
        <taxon>Debaryomycetaceae</taxon>
        <taxon>Scheffersomyces</taxon>
    </lineage>
</organism>
<feature type="transmembrane region" description="Helical" evidence="10">
    <location>
        <begin position="203"/>
        <end position="225"/>
    </location>
</feature>
<comment type="subcellular location">
    <subcellularLocation>
        <location evidence="1">Endomembrane system</location>
        <topology evidence="1">Multi-pass membrane protein</topology>
    </subcellularLocation>
    <subcellularLocation>
        <location evidence="10">Vacuole membrane</location>
    </subcellularLocation>
</comment>
<feature type="transmembrane region" description="Helical" evidence="10">
    <location>
        <begin position="127"/>
        <end position="151"/>
    </location>
</feature>
<feature type="transmembrane region" description="Helical" evidence="10">
    <location>
        <begin position="40"/>
        <end position="57"/>
    </location>
</feature>
<keyword evidence="5 10" id="KW-0812">Transmembrane</keyword>
<evidence type="ECO:0000256" key="10">
    <source>
        <dbReference type="RuleBase" id="RU365028"/>
    </source>
</evidence>
<evidence type="ECO:0000313" key="12">
    <source>
        <dbReference type="EMBL" id="KAG7196196.1"/>
    </source>
</evidence>
<dbReference type="InterPro" id="IPR004837">
    <property type="entry name" value="NaCa_Exmemb"/>
</dbReference>
<dbReference type="Gene3D" id="1.20.1420.30">
    <property type="entry name" value="NCX, central ion-binding region"/>
    <property type="match status" value="1"/>
</dbReference>
<proteinExistence type="inferred from homology"/>
<feature type="domain" description="Sodium/calcium exchanger membrane region" evidence="11">
    <location>
        <begin position="268"/>
        <end position="410"/>
    </location>
</feature>
<comment type="caution">
    <text evidence="12">The sequence shown here is derived from an EMBL/GenBank/DDBJ whole genome shotgun (WGS) entry which is preliminary data.</text>
</comment>
<comment type="caution">
    <text evidence="10">Lacks conserved residue(s) required for the propagation of feature annotation.</text>
</comment>